<dbReference type="Gene3D" id="3.40.50.300">
    <property type="entry name" value="P-loop containing nucleotide triphosphate hydrolases"/>
    <property type="match status" value="1"/>
</dbReference>
<sequence>MVSSFVGRRTELALLGKRLERIAGAGAGTAVAIRGRRQVGKSRLVQEFCDRAAVPYLFSTATKGASPVEAVAGFLADLRESSLPRDPHLVPAGGSGSWPDAFRALAAALPDRPSIVVMDEVPWLAEQDGLFDGALQTAWDRLLAKRPVLLLLLGSDLHMMERLTSYDRPFYGRADNLVLGPLNPAETGEALGLAPADAVDAHLVSGGLPGILRAWPHATPALPFLEQECADPASPVFSVPESSLLAEFPAPDQARRVLEAVGGGDRTHANIAATAGSREGALASGSLSPLLRRLAEEKHVLAVDEPLSTRPGKPALHRIADSSLRLYLAVLRSAQEQVRRGRPEAAFRVVERRWTAWRGRAVEPLVRQSLELAAADGALPWDGVETVGGWWNRQFDPEVDLVGADRAPVAGRISFVGSTKWLLTPFDRHDLAALTRAAPLVPGFEPDRTGLVVASLSGTAPDTGTGTVDLVWGPDRLVDAWR</sequence>
<dbReference type="Proteomes" id="UP000266906">
    <property type="component" value="Unassembled WGS sequence"/>
</dbReference>
<dbReference type="SUPFAM" id="SSF52540">
    <property type="entry name" value="P-loop containing nucleoside triphosphate hydrolases"/>
    <property type="match status" value="1"/>
</dbReference>
<feature type="domain" description="Orc1-like AAA ATPase" evidence="2">
    <location>
        <begin position="5"/>
        <end position="128"/>
    </location>
</feature>
<dbReference type="InterPro" id="IPR041664">
    <property type="entry name" value="AAA_16"/>
</dbReference>
<proteinExistence type="predicted"/>
<organism evidence="3 4">
    <name type="scientific">Kitasatospora cineracea</name>
    <dbReference type="NCBI Taxonomy" id="88074"/>
    <lineage>
        <taxon>Bacteria</taxon>
        <taxon>Bacillati</taxon>
        <taxon>Actinomycetota</taxon>
        <taxon>Actinomycetes</taxon>
        <taxon>Kitasatosporales</taxon>
        <taxon>Streptomycetaceae</taxon>
        <taxon>Kitasatospora</taxon>
    </lineage>
</organism>
<feature type="domain" description="DUF234" evidence="1">
    <location>
        <begin position="330"/>
        <end position="407"/>
    </location>
</feature>
<reference evidence="3 4" key="1">
    <citation type="submission" date="2018-11" db="EMBL/GenBank/DDBJ databases">
        <title>Sequencing the genomes of 1000 actinobacteria strains.</title>
        <authorList>
            <person name="Klenk H.-P."/>
        </authorList>
    </citation>
    <scope>NUCLEOTIDE SEQUENCE [LARGE SCALE GENOMIC DNA]</scope>
    <source>
        <strain evidence="3 4">DSM 44781</strain>
    </source>
</reference>
<dbReference type="PANTHER" id="PTHR34704:SF1">
    <property type="entry name" value="ATPASE"/>
    <property type="match status" value="1"/>
</dbReference>
<dbReference type="Pfam" id="PF13191">
    <property type="entry name" value="AAA_16"/>
    <property type="match status" value="1"/>
</dbReference>
<dbReference type="Pfam" id="PF03008">
    <property type="entry name" value="DUF234"/>
    <property type="match status" value="1"/>
</dbReference>
<keyword evidence="4" id="KW-1185">Reference proteome</keyword>
<evidence type="ECO:0000259" key="2">
    <source>
        <dbReference type="Pfam" id="PF13191"/>
    </source>
</evidence>
<protein>
    <submittedName>
        <fullName evidence="3">Uncharacterized protein</fullName>
    </submittedName>
</protein>
<evidence type="ECO:0000259" key="1">
    <source>
        <dbReference type="Pfam" id="PF03008"/>
    </source>
</evidence>
<dbReference type="EMBL" id="RKQG01000001">
    <property type="protein sequence ID" value="RPE33349.1"/>
    <property type="molecule type" value="Genomic_DNA"/>
</dbReference>
<gene>
    <name evidence="3" type="ORF">EDD38_1634</name>
</gene>
<evidence type="ECO:0000313" key="4">
    <source>
        <dbReference type="Proteomes" id="UP000266906"/>
    </source>
</evidence>
<dbReference type="InterPro" id="IPR004256">
    <property type="entry name" value="DUF234"/>
</dbReference>
<dbReference type="RefSeq" id="WP_123817726.1">
    <property type="nucleotide sequence ID" value="NZ_JBEYIY010000018.1"/>
</dbReference>
<accession>A0A3N4RQK7</accession>
<comment type="caution">
    <text evidence="3">The sequence shown here is derived from an EMBL/GenBank/DDBJ whole genome shotgun (WGS) entry which is preliminary data.</text>
</comment>
<dbReference type="InterPro" id="IPR027417">
    <property type="entry name" value="P-loop_NTPase"/>
</dbReference>
<name>A0A3N4RQK7_9ACTN</name>
<dbReference type="PANTHER" id="PTHR34704">
    <property type="entry name" value="ATPASE"/>
    <property type="match status" value="1"/>
</dbReference>
<evidence type="ECO:0000313" key="3">
    <source>
        <dbReference type="EMBL" id="RPE33349.1"/>
    </source>
</evidence>
<dbReference type="AlphaFoldDB" id="A0A3N4RQK7"/>